<evidence type="ECO:0000256" key="1">
    <source>
        <dbReference type="ARBA" id="ARBA00022729"/>
    </source>
</evidence>
<keyword evidence="1 2" id="KW-0732">Signal</keyword>
<reference evidence="5" key="1">
    <citation type="submission" date="2016-10" db="EMBL/GenBank/DDBJ databases">
        <authorList>
            <person name="Varghese N."/>
            <person name="Submissions S."/>
        </authorList>
    </citation>
    <scope>NUCLEOTIDE SEQUENCE [LARGE SCALE GENOMIC DNA]</scope>
    <source>
        <strain evidence="5">DSM 17875</strain>
    </source>
</reference>
<feature type="signal peptide" evidence="2">
    <location>
        <begin position="1"/>
        <end position="17"/>
    </location>
</feature>
<evidence type="ECO:0000313" key="4">
    <source>
        <dbReference type="EMBL" id="SDT88517.1"/>
    </source>
</evidence>
<organism evidence="4 5">
    <name type="scientific">Pseudomonas pohangensis</name>
    <dbReference type="NCBI Taxonomy" id="364197"/>
    <lineage>
        <taxon>Bacteria</taxon>
        <taxon>Pseudomonadati</taxon>
        <taxon>Pseudomonadota</taxon>
        <taxon>Gammaproteobacteria</taxon>
        <taxon>Pseudomonadales</taxon>
        <taxon>Pseudomonadaceae</taxon>
        <taxon>Pseudomonas</taxon>
    </lineage>
</organism>
<feature type="domain" description="Fe/B12 periplasmic-binding" evidence="3">
    <location>
        <begin position="20"/>
        <end position="264"/>
    </location>
</feature>
<dbReference type="Gene3D" id="3.40.50.1980">
    <property type="entry name" value="Nitrogenase molybdenum iron protein domain"/>
    <property type="match status" value="2"/>
</dbReference>
<dbReference type="PANTHER" id="PTHR30535:SF34">
    <property type="entry name" value="MOLYBDATE-BINDING PROTEIN MOLA"/>
    <property type="match status" value="1"/>
</dbReference>
<dbReference type="SUPFAM" id="SSF53807">
    <property type="entry name" value="Helical backbone' metal receptor"/>
    <property type="match status" value="1"/>
</dbReference>
<dbReference type="OrthoDB" id="6495095at2"/>
<sequence length="264" mass="29222">MRLWLLWVLLLSQPLAAAERVISLAPALSEIILELDAGERLVGRVAGPPAIAALATVPTVGRYQQLEMETLLSLQPDLVLAWSDSLSNAQRSQLQQLGIPLFEVAPRNLVQLGQLFAEVGAQLGVPLRGRQLQQQFDSGVAELRQRYARSEPLTVFYQVWQQPLYTLGGQQIVSDALQVCGARNVFAELTLPAPQVSVEAVLAKDPQVILLSEQQQADAWQRWPQLQAVQRQQVWPVADAGLERPSFQMLGALEKLCLQLQQAR</sequence>
<name>A0A1H2E0C4_9PSED</name>
<dbReference type="CDD" id="cd01144">
    <property type="entry name" value="BtuF"/>
    <property type="match status" value="1"/>
</dbReference>
<accession>A0A1H2E0C4</accession>
<dbReference type="InterPro" id="IPR050902">
    <property type="entry name" value="ABC_Transporter_SBP"/>
</dbReference>
<dbReference type="STRING" id="364197.SAMN05216296_0244"/>
<dbReference type="AlphaFoldDB" id="A0A1H2E0C4"/>
<protein>
    <submittedName>
        <fullName evidence="4">Vitamin B12 transport system substrate-binding protein</fullName>
    </submittedName>
</protein>
<gene>
    <name evidence="4" type="ORF">SAMN05216296_0244</name>
</gene>
<dbReference type="InterPro" id="IPR054828">
    <property type="entry name" value="Vit_B12_bind_prot"/>
</dbReference>
<dbReference type="PROSITE" id="PS50983">
    <property type="entry name" value="FE_B12_PBP"/>
    <property type="match status" value="1"/>
</dbReference>
<dbReference type="PANTHER" id="PTHR30535">
    <property type="entry name" value="VITAMIN B12-BINDING PROTEIN"/>
    <property type="match status" value="1"/>
</dbReference>
<dbReference type="RefSeq" id="WP_090192699.1">
    <property type="nucleotide sequence ID" value="NZ_LT629785.1"/>
</dbReference>
<proteinExistence type="predicted"/>
<dbReference type="Proteomes" id="UP000243232">
    <property type="component" value="Chromosome I"/>
</dbReference>
<evidence type="ECO:0000259" key="3">
    <source>
        <dbReference type="PROSITE" id="PS50983"/>
    </source>
</evidence>
<evidence type="ECO:0000256" key="2">
    <source>
        <dbReference type="SAM" id="SignalP"/>
    </source>
</evidence>
<dbReference type="InterPro" id="IPR002491">
    <property type="entry name" value="ABC_transptr_periplasmic_BD"/>
</dbReference>
<dbReference type="NCBIfam" id="NF038402">
    <property type="entry name" value="TroA_like"/>
    <property type="match status" value="1"/>
</dbReference>
<feature type="chain" id="PRO_5009272570" evidence="2">
    <location>
        <begin position="18"/>
        <end position="264"/>
    </location>
</feature>
<dbReference type="EMBL" id="LT629785">
    <property type="protein sequence ID" value="SDT88517.1"/>
    <property type="molecule type" value="Genomic_DNA"/>
</dbReference>
<keyword evidence="5" id="KW-1185">Reference proteome</keyword>
<evidence type="ECO:0000313" key="5">
    <source>
        <dbReference type="Proteomes" id="UP000243232"/>
    </source>
</evidence>
<dbReference type="Pfam" id="PF01497">
    <property type="entry name" value="Peripla_BP_2"/>
    <property type="match status" value="1"/>
</dbReference>